<dbReference type="SUPFAM" id="SSF55545">
    <property type="entry name" value="beta-N-acetylhexosaminidase-like domain"/>
    <property type="match status" value="1"/>
</dbReference>
<evidence type="ECO:0000256" key="1">
    <source>
        <dbReference type="ARBA" id="ARBA00001231"/>
    </source>
</evidence>
<evidence type="ECO:0000256" key="2">
    <source>
        <dbReference type="ARBA" id="ARBA00006285"/>
    </source>
</evidence>
<dbReference type="InterPro" id="IPR017853">
    <property type="entry name" value="GH"/>
</dbReference>
<dbReference type="EC" id="3.2.1.52" evidence="7"/>
<accession>A0A1X0NW28</accession>
<sequence length="526" mass="59148">MSGQGVALGLLVVAQLLAACVVHAAFPPIWPMPQNYTNGTGTVVIDGANMRLSSTCGSSENLTSAFDRFVKRTFTHRAAELDEDVQAVSVVAVCAWNVSVPLQLGVSEAYRLSAGVNGIMVECEEIYGCYHGLETLSQLISFNYSSHRYELHHAPWRVEDFPRFSHRGMLVDTSRHFIPVPVLKQIIDSMTYAKFNVFHWHITDAHSFPMESKKYPQLAEHGAFSPAERFSIEDMKEVRDYAMERGVRVMMEFDSPAHTSAMCAGMPEICPLPMCTDPNLNAWVLDITKQKTYRVVEDLFREIAELFPERMLHVGGDEVDTRCWEENPYIMEWLAEHNITLREALLNFTKNVETHVSGRLNRVVVGWEEMWTTFGTKLDKSTVVQQWLAQNASAILKDVTSHGYRALVSIQHHWYLNWDGTKWDAAYEFEPCTSLTDEECALVLGGEACQWGEFVDASVALNTMWPRAAAVAERLWSRRDVNSVAAAEGRYVAFRCLLNQRGIAAGPAHNELARRAPGDPGSCYAQ</sequence>
<keyword evidence="5" id="KW-0325">Glycoprotein</keyword>
<evidence type="ECO:0000259" key="11">
    <source>
        <dbReference type="Pfam" id="PF14845"/>
    </source>
</evidence>
<dbReference type="EMBL" id="NBCO01000014">
    <property type="protein sequence ID" value="ORC88895.1"/>
    <property type="molecule type" value="Genomic_DNA"/>
</dbReference>
<keyword evidence="4 7" id="KW-0378">Hydrolase</keyword>
<dbReference type="RefSeq" id="XP_028882961.1">
    <property type="nucleotide sequence ID" value="XM_029025551.1"/>
</dbReference>
<reference evidence="12 13" key="1">
    <citation type="submission" date="2017-03" db="EMBL/GenBank/DDBJ databases">
        <title>An alternative strategy for trypanosome survival in the mammalian bloodstream revealed through genome and transcriptome analysis of the ubiquitous bovine parasite Trypanosoma (Megatrypanum) theileri.</title>
        <authorList>
            <person name="Kelly S."/>
            <person name="Ivens A."/>
            <person name="Mott A."/>
            <person name="O'Neill E."/>
            <person name="Emms D."/>
            <person name="Macleod O."/>
            <person name="Voorheis P."/>
            <person name="Matthews J."/>
            <person name="Matthews K."/>
            <person name="Carrington M."/>
        </authorList>
    </citation>
    <scope>NUCLEOTIDE SEQUENCE [LARGE SCALE GENOMIC DNA]</scope>
    <source>
        <strain evidence="12">Edinburgh</strain>
    </source>
</reference>
<keyword evidence="3 9" id="KW-0732">Signal</keyword>
<dbReference type="GO" id="GO:0006689">
    <property type="term" value="P:ganglioside catabolic process"/>
    <property type="evidence" value="ECO:0007669"/>
    <property type="project" value="TreeGrafter"/>
</dbReference>
<evidence type="ECO:0000259" key="10">
    <source>
        <dbReference type="Pfam" id="PF00728"/>
    </source>
</evidence>
<evidence type="ECO:0000256" key="4">
    <source>
        <dbReference type="ARBA" id="ARBA00022801"/>
    </source>
</evidence>
<evidence type="ECO:0000256" key="3">
    <source>
        <dbReference type="ARBA" id="ARBA00022729"/>
    </source>
</evidence>
<feature type="signal peptide" evidence="9">
    <location>
        <begin position="1"/>
        <end position="24"/>
    </location>
</feature>
<dbReference type="Pfam" id="PF00728">
    <property type="entry name" value="Glyco_hydro_20"/>
    <property type="match status" value="1"/>
</dbReference>
<dbReference type="PRINTS" id="PR00738">
    <property type="entry name" value="GLHYDRLASE20"/>
</dbReference>
<dbReference type="SUPFAM" id="SSF51445">
    <property type="entry name" value="(Trans)glycosidases"/>
    <property type="match status" value="1"/>
</dbReference>
<feature type="domain" description="Glycoside hydrolase family 20 catalytic" evidence="10">
    <location>
        <begin position="164"/>
        <end position="478"/>
    </location>
</feature>
<proteinExistence type="inferred from homology"/>
<dbReference type="GO" id="GO:0004563">
    <property type="term" value="F:beta-N-acetylhexosaminidase activity"/>
    <property type="evidence" value="ECO:0007669"/>
    <property type="project" value="UniProtKB-EC"/>
</dbReference>
<dbReference type="GO" id="GO:0030203">
    <property type="term" value="P:glycosaminoglycan metabolic process"/>
    <property type="evidence" value="ECO:0007669"/>
    <property type="project" value="TreeGrafter"/>
</dbReference>
<protein>
    <recommendedName>
        <fullName evidence="7">Beta-hexosaminidase</fullName>
        <ecNumber evidence="7">3.2.1.52</ecNumber>
    </recommendedName>
</protein>
<comment type="caution">
    <text evidence="12">The sequence shown here is derived from an EMBL/GenBank/DDBJ whole genome shotgun (WGS) entry which is preliminary data.</text>
</comment>
<evidence type="ECO:0000256" key="5">
    <source>
        <dbReference type="ARBA" id="ARBA00023180"/>
    </source>
</evidence>
<dbReference type="Gene3D" id="3.30.379.10">
    <property type="entry name" value="Chitobiase/beta-hexosaminidase domain 2-like"/>
    <property type="match status" value="1"/>
</dbReference>
<dbReference type="Pfam" id="PF14845">
    <property type="entry name" value="Glycohydro_20b2"/>
    <property type="match status" value="1"/>
</dbReference>
<dbReference type="VEuPathDB" id="TriTrypDB:TM35_000141060"/>
<feature type="chain" id="PRO_5012687686" description="Beta-hexosaminidase" evidence="9">
    <location>
        <begin position="25"/>
        <end position="526"/>
    </location>
</feature>
<feature type="active site" description="Proton donor" evidence="8">
    <location>
        <position position="318"/>
    </location>
</feature>
<evidence type="ECO:0000256" key="6">
    <source>
        <dbReference type="ARBA" id="ARBA00023295"/>
    </source>
</evidence>
<dbReference type="Proteomes" id="UP000192257">
    <property type="component" value="Unassembled WGS sequence"/>
</dbReference>
<evidence type="ECO:0000313" key="12">
    <source>
        <dbReference type="EMBL" id="ORC88895.1"/>
    </source>
</evidence>
<comment type="catalytic activity">
    <reaction evidence="1 7">
        <text>Hydrolysis of terminal non-reducing N-acetyl-D-hexosamine residues in N-acetyl-beta-D-hexosaminides.</text>
        <dbReference type="EC" id="3.2.1.52"/>
    </reaction>
</comment>
<dbReference type="PIRSF" id="PIRSF001093">
    <property type="entry name" value="B-hxosamndse_ab_euk"/>
    <property type="match status" value="1"/>
</dbReference>
<evidence type="ECO:0000256" key="8">
    <source>
        <dbReference type="PIRSR" id="PIRSR001093-1"/>
    </source>
</evidence>
<dbReference type="InterPro" id="IPR029019">
    <property type="entry name" value="HEX_eukaryotic_N"/>
</dbReference>
<dbReference type="Gene3D" id="3.20.20.80">
    <property type="entry name" value="Glycosidases"/>
    <property type="match status" value="1"/>
</dbReference>
<dbReference type="GO" id="GO:0005975">
    <property type="term" value="P:carbohydrate metabolic process"/>
    <property type="evidence" value="ECO:0007669"/>
    <property type="project" value="InterPro"/>
</dbReference>
<keyword evidence="6 7" id="KW-0326">Glycosidase</keyword>
<name>A0A1X0NW28_9TRYP</name>
<dbReference type="PANTHER" id="PTHR22600:SF21">
    <property type="entry name" value="BETA-HEXOSAMINIDASE A"/>
    <property type="match status" value="1"/>
</dbReference>
<dbReference type="GO" id="GO:0016020">
    <property type="term" value="C:membrane"/>
    <property type="evidence" value="ECO:0007669"/>
    <property type="project" value="TreeGrafter"/>
</dbReference>
<keyword evidence="13" id="KW-1185">Reference proteome</keyword>
<organism evidence="12 13">
    <name type="scientific">Trypanosoma theileri</name>
    <dbReference type="NCBI Taxonomy" id="67003"/>
    <lineage>
        <taxon>Eukaryota</taxon>
        <taxon>Discoba</taxon>
        <taxon>Euglenozoa</taxon>
        <taxon>Kinetoplastea</taxon>
        <taxon>Metakinetoplastina</taxon>
        <taxon>Trypanosomatida</taxon>
        <taxon>Trypanosomatidae</taxon>
        <taxon>Trypanosoma</taxon>
    </lineage>
</organism>
<evidence type="ECO:0000313" key="13">
    <source>
        <dbReference type="Proteomes" id="UP000192257"/>
    </source>
</evidence>
<dbReference type="AlphaFoldDB" id="A0A1X0NW28"/>
<dbReference type="OrthoDB" id="428480at2759"/>
<evidence type="ECO:0000256" key="9">
    <source>
        <dbReference type="SAM" id="SignalP"/>
    </source>
</evidence>
<dbReference type="STRING" id="67003.A0A1X0NW28"/>
<comment type="similarity">
    <text evidence="2 7">Belongs to the glycosyl hydrolase 20 family.</text>
</comment>
<dbReference type="FunFam" id="3.20.20.80:FF:000063">
    <property type="entry name" value="Beta-hexosaminidase"/>
    <property type="match status" value="1"/>
</dbReference>
<dbReference type="GeneID" id="39985331"/>
<dbReference type="InterPro" id="IPR015883">
    <property type="entry name" value="Glyco_hydro_20_cat"/>
</dbReference>
<gene>
    <name evidence="12" type="ORF">TM35_000141060</name>
</gene>
<evidence type="ECO:0000256" key="7">
    <source>
        <dbReference type="PIRNR" id="PIRNR001093"/>
    </source>
</evidence>
<feature type="domain" description="Beta-hexosaminidase eukaryotic type N-terminal" evidence="11">
    <location>
        <begin position="29"/>
        <end position="139"/>
    </location>
</feature>
<dbReference type="InterPro" id="IPR025705">
    <property type="entry name" value="Beta_hexosaminidase_sua/sub"/>
</dbReference>
<dbReference type="InterPro" id="IPR029018">
    <property type="entry name" value="Hex-like_dom2"/>
</dbReference>
<dbReference type="GO" id="GO:0005764">
    <property type="term" value="C:lysosome"/>
    <property type="evidence" value="ECO:0007669"/>
    <property type="project" value="TreeGrafter"/>
</dbReference>
<dbReference type="PANTHER" id="PTHR22600">
    <property type="entry name" value="BETA-HEXOSAMINIDASE"/>
    <property type="match status" value="1"/>
</dbReference>